<dbReference type="PROSITE" id="PS00379">
    <property type="entry name" value="CDP_ALCOHOL_P_TRANSF"/>
    <property type="match status" value="1"/>
</dbReference>
<dbReference type="RefSeq" id="WP_071662301.1">
    <property type="nucleotide sequence ID" value="NZ_LUKY01000032.1"/>
</dbReference>
<feature type="transmembrane region" description="Helical" evidence="17">
    <location>
        <begin position="6"/>
        <end position="24"/>
    </location>
</feature>
<keyword evidence="9 17" id="KW-1133">Transmembrane helix</keyword>
<dbReference type="InterPro" id="IPR004570">
    <property type="entry name" value="Phosphatidylglycerol_P_synth"/>
</dbReference>
<dbReference type="InterPro" id="IPR048254">
    <property type="entry name" value="CDP_ALCOHOL_P_TRANSF_CS"/>
</dbReference>
<dbReference type="InterPro" id="IPR000462">
    <property type="entry name" value="CDP-OH_P_trans"/>
</dbReference>
<accession>A0A1J8PCF9</accession>
<feature type="transmembrane region" description="Helical" evidence="17">
    <location>
        <begin position="148"/>
        <end position="173"/>
    </location>
</feature>
<evidence type="ECO:0000256" key="14">
    <source>
        <dbReference type="ARBA" id="ARBA00048586"/>
    </source>
</evidence>
<dbReference type="EMBL" id="LUKY01000032">
    <property type="protein sequence ID" value="OIZ95039.1"/>
    <property type="molecule type" value="Genomic_DNA"/>
</dbReference>
<dbReference type="PANTHER" id="PTHR14269">
    <property type="entry name" value="CDP-DIACYLGLYCEROL--GLYCEROL-3-PHOSPHATE 3-PHOSPHATIDYLTRANSFERASE-RELATED"/>
    <property type="match status" value="1"/>
</dbReference>
<keyword evidence="19" id="KW-1185">Reference proteome</keyword>
<evidence type="ECO:0000256" key="8">
    <source>
        <dbReference type="ARBA" id="ARBA00022692"/>
    </source>
</evidence>
<dbReference type="EC" id="2.7.8.5" evidence="4 15"/>
<evidence type="ECO:0000256" key="11">
    <source>
        <dbReference type="ARBA" id="ARBA00023136"/>
    </source>
</evidence>
<protein>
    <recommendedName>
        <fullName evidence="5 15">CDP-diacylglycerol--glycerol-3-phosphate 3-phosphatidyltransferase</fullName>
        <ecNumber evidence="4 15">2.7.8.5</ecNumber>
    </recommendedName>
</protein>
<evidence type="ECO:0000256" key="9">
    <source>
        <dbReference type="ARBA" id="ARBA00022989"/>
    </source>
</evidence>
<evidence type="ECO:0000256" key="5">
    <source>
        <dbReference type="ARBA" id="ARBA00014944"/>
    </source>
</evidence>
<proteinExistence type="inferred from homology"/>
<sequence length="182" mass="20476">MGIPNILTLLRIILIPVFILLFYLPFRGSHILAAIIFIFAAMTDWLDGYLARSWDQVSKLGTFLDPVADKLIVVTALILLVGDRALPYLAVPAIVIICREIMVSALREWMAEIGQRKRMAVTMLGKVKTTLQMLAIILLLLYKPGAWIGFAFSGYVLLYLAVFLTLWSMCLYLKAAWHDLSS</sequence>
<reference evidence="18 19" key="1">
    <citation type="submission" date="2016-03" db="EMBL/GenBank/DDBJ databases">
        <title>Comparative genomics of Rickettsiella.</title>
        <authorList>
            <person name="Chandler C."/>
            <person name="Wang Y."/>
        </authorList>
    </citation>
    <scope>NUCLEOTIDE SEQUENCE [LARGE SCALE GENOMIC DNA]</scope>
    <source>
        <strain evidence="18 19">RCFS May 2013</strain>
    </source>
</reference>
<evidence type="ECO:0000256" key="16">
    <source>
        <dbReference type="RuleBase" id="RU003750"/>
    </source>
</evidence>
<name>A0A1J8PCF9_9COXI</name>
<evidence type="ECO:0000256" key="13">
    <source>
        <dbReference type="ARBA" id="ARBA00023264"/>
    </source>
</evidence>
<evidence type="ECO:0000256" key="12">
    <source>
        <dbReference type="ARBA" id="ARBA00023209"/>
    </source>
</evidence>
<dbReference type="InterPro" id="IPR043130">
    <property type="entry name" value="CDP-OH_PTrfase_TM_dom"/>
</dbReference>
<dbReference type="Pfam" id="PF01066">
    <property type="entry name" value="CDP-OH_P_transf"/>
    <property type="match status" value="1"/>
</dbReference>
<keyword evidence="13" id="KW-1208">Phospholipid metabolism</keyword>
<comment type="pathway">
    <text evidence="2">Phospholipid metabolism; phosphatidylglycerol biosynthesis; phosphatidylglycerol from CDP-diacylglycerol: step 1/2.</text>
</comment>
<gene>
    <name evidence="18" type="ORF">A1D18_02765</name>
</gene>
<evidence type="ECO:0000256" key="1">
    <source>
        <dbReference type="ARBA" id="ARBA00004141"/>
    </source>
</evidence>
<evidence type="ECO:0000256" key="2">
    <source>
        <dbReference type="ARBA" id="ARBA00005042"/>
    </source>
</evidence>
<feature type="transmembrane region" description="Helical" evidence="17">
    <location>
        <begin position="31"/>
        <end position="51"/>
    </location>
</feature>
<organism evidence="18 19">
    <name type="scientific">Candidatus Rickettsiella isopodorum</name>
    <dbReference type="NCBI Taxonomy" id="1225476"/>
    <lineage>
        <taxon>Bacteria</taxon>
        <taxon>Pseudomonadati</taxon>
        <taxon>Pseudomonadota</taxon>
        <taxon>Gammaproteobacteria</taxon>
        <taxon>Legionellales</taxon>
        <taxon>Coxiellaceae</taxon>
        <taxon>Rickettsiella</taxon>
    </lineage>
</organism>
<comment type="subcellular location">
    <subcellularLocation>
        <location evidence="1">Membrane</location>
        <topology evidence="1">Multi-pass membrane protein</topology>
    </subcellularLocation>
</comment>
<dbReference type="STRING" id="1225476.A1D18_02765"/>
<evidence type="ECO:0000313" key="18">
    <source>
        <dbReference type="EMBL" id="OIZ95039.1"/>
    </source>
</evidence>
<keyword evidence="7 16" id="KW-0808">Transferase</keyword>
<evidence type="ECO:0000256" key="4">
    <source>
        <dbReference type="ARBA" id="ARBA00013170"/>
    </source>
</evidence>
<evidence type="ECO:0000256" key="15">
    <source>
        <dbReference type="NCBIfam" id="TIGR00560"/>
    </source>
</evidence>
<evidence type="ECO:0000256" key="17">
    <source>
        <dbReference type="SAM" id="Phobius"/>
    </source>
</evidence>
<dbReference type="NCBIfam" id="TIGR00560">
    <property type="entry name" value="pgsA"/>
    <property type="match status" value="1"/>
</dbReference>
<dbReference type="OrthoDB" id="9796672at2"/>
<keyword evidence="11 17" id="KW-0472">Membrane</keyword>
<keyword evidence="6" id="KW-0444">Lipid biosynthesis</keyword>
<dbReference type="Proteomes" id="UP000183924">
    <property type="component" value="Unassembled WGS sequence"/>
</dbReference>
<dbReference type="PIRSF" id="PIRSF000847">
    <property type="entry name" value="Phos_ph_gly_syn"/>
    <property type="match status" value="1"/>
</dbReference>
<dbReference type="GO" id="GO:0005886">
    <property type="term" value="C:plasma membrane"/>
    <property type="evidence" value="ECO:0007669"/>
    <property type="project" value="TreeGrafter"/>
</dbReference>
<comment type="catalytic activity">
    <reaction evidence="14">
        <text>a CDP-1,2-diacyl-sn-glycerol + sn-glycerol 3-phosphate = a 1,2-diacyl-sn-glycero-3-phospho-(1'-sn-glycero-3'-phosphate) + CMP + H(+)</text>
        <dbReference type="Rhea" id="RHEA:12593"/>
        <dbReference type="ChEBI" id="CHEBI:15378"/>
        <dbReference type="ChEBI" id="CHEBI:57597"/>
        <dbReference type="ChEBI" id="CHEBI:58332"/>
        <dbReference type="ChEBI" id="CHEBI:60110"/>
        <dbReference type="ChEBI" id="CHEBI:60377"/>
        <dbReference type="EC" id="2.7.8.5"/>
    </reaction>
</comment>
<evidence type="ECO:0000256" key="7">
    <source>
        <dbReference type="ARBA" id="ARBA00022679"/>
    </source>
</evidence>
<dbReference type="AlphaFoldDB" id="A0A1J8PCF9"/>
<dbReference type="Gene3D" id="1.20.120.1760">
    <property type="match status" value="1"/>
</dbReference>
<dbReference type="PANTHER" id="PTHR14269:SF62">
    <property type="entry name" value="CDP-DIACYLGLYCEROL--GLYCEROL-3-PHOSPHATE 3-PHOSPHATIDYLTRANSFERASE 1, CHLOROPLASTIC"/>
    <property type="match status" value="1"/>
</dbReference>
<keyword evidence="8 17" id="KW-0812">Transmembrane</keyword>
<comment type="caution">
    <text evidence="18">The sequence shown here is derived from an EMBL/GenBank/DDBJ whole genome shotgun (WGS) entry which is preliminary data.</text>
</comment>
<evidence type="ECO:0000313" key="19">
    <source>
        <dbReference type="Proteomes" id="UP000183924"/>
    </source>
</evidence>
<dbReference type="GO" id="GO:0008444">
    <property type="term" value="F:CDP-diacylglycerol-glycerol-3-phosphate 3-phosphatidyltransferase activity"/>
    <property type="evidence" value="ECO:0007669"/>
    <property type="project" value="UniProtKB-UniRule"/>
</dbReference>
<keyword evidence="12" id="KW-0594">Phospholipid biosynthesis</keyword>
<evidence type="ECO:0000256" key="6">
    <source>
        <dbReference type="ARBA" id="ARBA00022516"/>
    </source>
</evidence>
<evidence type="ECO:0000256" key="3">
    <source>
        <dbReference type="ARBA" id="ARBA00010441"/>
    </source>
</evidence>
<comment type="similarity">
    <text evidence="3 16">Belongs to the CDP-alcohol phosphatidyltransferase class-I family.</text>
</comment>
<evidence type="ECO:0000256" key="10">
    <source>
        <dbReference type="ARBA" id="ARBA00023098"/>
    </source>
</evidence>
<feature type="transmembrane region" description="Helical" evidence="17">
    <location>
        <begin position="119"/>
        <end position="142"/>
    </location>
</feature>
<dbReference type="InterPro" id="IPR050324">
    <property type="entry name" value="CDP-alcohol_PTase-I"/>
</dbReference>
<dbReference type="GO" id="GO:0046474">
    <property type="term" value="P:glycerophospholipid biosynthetic process"/>
    <property type="evidence" value="ECO:0007669"/>
    <property type="project" value="TreeGrafter"/>
</dbReference>
<keyword evidence="10" id="KW-0443">Lipid metabolism</keyword>